<evidence type="ECO:0000256" key="15">
    <source>
        <dbReference type="RuleBase" id="RU003926"/>
    </source>
</evidence>
<keyword evidence="11" id="KW-0479">Metal-binding</keyword>
<comment type="subcellular location">
    <subcellularLocation>
        <location evidence="1">Endoplasmic reticulum</location>
    </subcellularLocation>
    <subcellularLocation>
        <location evidence="2">Golgi apparatus</location>
    </subcellularLocation>
</comment>
<evidence type="ECO:0000256" key="14">
    <source>
        <dbReference type="PIRSR" id="PIRSR606689-2"/>
    </source>
</evidence>
<evidence type="ECO:0000256" key="2">
    <source>
        <dbReference type="ARBA" id="ARBA00004555"/>
    </source>
</evidence>
<keyword evidence="17" id="KW-1185">Reference proteome</keyword>
<dbReference type="NCBIfam" id="TIGR00231">
    <property type="entry name" value="small_GTP"/>
    <property type="match status" value="1"/>
</dbReference>
<gene>
    <name evidence="16" type="primary">Sar1B</name>
    <name evidence="16" type="ORF">Esi_0122_0025</name>
</gene>
<keyword evidence="7 15" id="KW-0931">ER-Golgi transport</keyword>
<feature type="binding site" evidence="13">
    <location>
        <begin position="133"/>
        <end position="136"/>
    </location>
    <ligand>
        <name>GTP</name>
        <dbReference type="ChEBI" id="CHEBI:37565"/>
    </ligand>
</feature>
<evidence type="ECO:0000256" key="5">
    <source>
        <dbReference type="ARBA" id="ARBA00022741"/>
    </source>
</evidence>
<evidence type="ECO:0000256" key="8">
    <source>
        <dbReference type="ARBA" id="ARBA00022927"/>
    </source>
</evidence>
<evidence type="ECO:0000256" key="9">
    <source>
        <dbReference type="ARBA" id="ARBA00023034"/>
    </source>
</evidence>
<dbReference type="GO" id="GO:0005783">
    <property type="term" value="C:endoplasmic reticulum"/>
    <property type="evidence" value="ECO:0007669"/>
    <property type="project" value="UniProtKB-SubCell"/>
</dbReference>
<dbReference type="InterPro" id="IPR027417">
    <property type="entry name" value="P-loop_NTPase"/>
</dbReference>
<feature type="binding site" evidence="12">
    <location>
        <position position="136"/>
    </location>
    <ligand>
        <name>GTP</name>
        <dbReference type="ChEBI" id="CHEBI:37565"/>
    </ligand>
</feature>
<dbReference type="InParanoid" id="D7FIL1"/>
<dbReference type="InterPro" id="IPR005225">
    <property type="entry name" value="Small_GTP-bd"/>
</dbReference>
<evidence type="ECO:0000256" key="7">
    <source>
        <dbReference type="ARBA" id="ARBA00022892"/>
    </source>
</evidence>
<evidence type="ECO:0000256" key="6">
    <source>
        <dbReference type="ARBA" id="ARBA00022824"/>
    </source>
</evidence>
<sequence>MSLFAWLREIGLRLLSTLGLYNKKGTVVLLGLDNSGKSTLLHRLSQGQVTALQPTERPHIDEFQLGGVSFKAWDLGGHEAVRYLWFDFLSDSHAIVFMVDSADGERLEEAHWELSEMLSDANLDGVPVAVLYNKSDLPDAWPAEKLEGMLDLARLEARRPIKTFVTSVLKGEGYPDAFRWLGTHL</sequence>
<dbReference type="Gene3D" id="3.40.50.300">
    <property type="entry name" value="P-loop containing nucleotide triphosphate hydrolases"/>
    <property type="match status" value="1"/>
</dbReference>
<dbReference type="EMBL" id="FN647890">
    <property type="protein sequence ID" value="CBJ28829.1"/>
    <property type="molecule type" value="Genomic_DNA"/>
</dbReference>
<evidence type="ECO:0000313" key="16">
    <source>
        <dbReference type="EMBL" id="CBJ28829.1"/>
    </source>
</evidence>
<dbReference type="OrthoDB" id="2011769at2759"/>
<dbReference type="GO" id="GO:0046872">
    <property type="term" value="F:metal ion binding"/>
    <property type="evidence" value="ECO:0007669"/>
    <property type="project" value="UniProtKB-KW"/>
</dbReference>
<keyword evidence="8 15" id="KW-0653">Protein transport</keyword>
<dbReference type="Proteomes" id="UP000002630">
    <property type="component" value="Linkage Group LG20"/>
</dbReference>
<feature type="binding site" evidence="13">
    <location>
        <position position="77"/>
    </location>
    <ligand>
        <name>GTP</name>
        <dbReference type="ChEBI" id="CHEBI:37565"/>
    </ligand>
</feature>
<dbReference type="InterPro" id="IPR006687">
    <property type="entry name" value="Small_GTPase_SAR1"/>
</dbReference>
<keyword evidence="5 12" id="KW-0547">Nucleotide-binding</keyword>
<feature type="binding site" evidence="13">
    <location>
        <begin position="31"/>
        <end position="38"/>
    </location>
    <ligand>
        <name>GTP</name>
        <dbReference type="ChEBI" id="CHEBI:37565"/>
    </ligand>
</feature>
<feature type="binding site" evidence="12">
    <location>
        <position position="34"/>
    </location>
    <ligand>
        <name>GTP</name>
        <dbReference type="ChEBI" id="CHEBI:37565"/>
    </ligand>
</feature>
<keyword evidence="9 15" id="KW-0333">Golgi apparatus</keyword>
<keyword evidence="10 13" id="KW-0342">GTP-binding</keyword>
<protein>
    <submittedName>
        <fullName evidence="16">Sar1B, Ras superfamily GTPase</fullName>
    </submittedName>
</protein>
<feature type="binding site" evidence="12">
    <location>
        <position position="39"/>
    </location>
    <ligand>
        <name>GTP</name>
        <dbReference type="ChEBI" id="CHEBI:37565"/>
    </ligand>
</feature>
<feature type="binding site" evidence="12">
    <location>
        <position position="169"/>
    </location>
    <ligand>
        <name>GTP</name>
        <dbReference type="ChEBI" id="CHEBI:37565"/>
    </ligand>
</feature>
<keyword evidence="6 15" id="KW-0256">Endoplasmic reticulum</keyword>
<dbReference type="AlphaFoldDB" id="D7FIL1"/>
<evidence type="ECO:0000256" key="4">
    <source>
        <dbReference type="ARBA" id="ARBA00022448"/>
    </source>
</evidence>
<organism evidence="16 17">
    <name type="scientific">Ectocarpus siliculosus</name>
    <name type="common">Brown alga</name>
    <name type="synonym">Conferva siliculosa</name>
    <dbReference type="NCBI Taxonomy" id="2880"/>
    <lineage>
        <taxon>Eukaryota</taxon>
        <taxon>Sar</taxon>
        <taxon>Stramenopiles</taxon>
        <taxon>Ochrophyta</taxon>
        <taxon>PX clade</taxon>
        <taxon>Phaeophyceae</taxon>
        <taxon>Ectocarpales</taxon>
        <taxon>Ectocarpaceae</taxon>
        <taxon>Ectocarpus</taxon>
    </lineage>
</organism>
<dbReference type="PROSITE" id="PS51422">
    <property type="entry name" value="SAR1"/>
    <property type="match status" value="1"/>
</dbReference>
<dbReference type="EMBL" id="FN649745">
    <property type="protein sequence ID" value="CBJ28829.1"/>
    <property type="molecule type" value="Genomic_DNA"/>
</dbReference>
<feature type="binding site" evidence="12">
    <location>
        <position position="134"/>
    </location>
    <ligand>
        <name>GTP</name>
        <dbReference type="ChEBI" id="CHEBI:37565"/>
    </ligand>
</feature>
<feature type="binding site" evidence="12">
    <location>
        <position position="133"/>
    </location>
    <ligand>
        <name>GTP</name>
        <dbReference type="ChEBI" id="CHEBI:37565"/>
    </ligand>
</feature>
<name>D7FIL1_ECTSI</name>
<comment type="similarity">
    <text evidence="3 15">Belongs to the small GTPase superfamily. SAR1 family.</text>
</comment>
<dbReference type="PROSITE" id="PS51417">
    <property type="entry name" value="ARF"/>
    <property type="match status" value="1"/>
</dbReference>
<evidence type="ECO:0000313" key="17">
    <source>
        <dbReference type="Proteomes" id="UP000002630"/>
    </source>
</evidence>
<reference evidence="16 17" key="1">
    <citation type="journal article" date="2010" name="Nature">
        <title>The Ectocarpus genome and the independent evolution of multicellularity in brown algae.</title>
        <authorList>
            <person name="Cock J.M."/>
            <person name="Sterck L."/>
            <person name="Rouze P."/>
            <person name="Scornet D."/>
            <person name="Allen A.E."/>
            <person name="Amoutzias G."/>
            <person name="Anthouard V."/>
            <person name="Artiguenave F."/>
            <person name="Aury J.M."/>
            <person name="Badger J.H."/>
            <person name="Beszteri B."/>
            <person name="Billiau K."/>
            <person name="Bonnet E."/>
            <person name="Bothwell J.H."/>
            <person name="Bowler C."/>
            <person name="Boyen C."/>
            <person name="Brownlee C."/>
            <person name="Carrano C.J."/>
            <person name="Charrier B."/>
            <person name="Cho G.Y."/>
            <person name="Coelho S.M."/>
            <person name="Collen J."/>
            <person name="Corre E."/>
            <person name="Da Silva C."/>
            <person name="Delage L."/>
            <person name="Delaroque N."/>
            <person name="Dittami S.M."/>
            <person name="Doulbeau S."/>
            <person name="Elias M."/>
            <person name="Farnham G."/>
            <person name="Gachon C.M."/>
            <person name="Gschloessl B."/>
            <person name="Heesch S."/>
            <person name="Jabbari K."/>
            <person name="Jubin C."/>
            <person name="Kawai H."/>
            <person name="Kimura K."/>
            <person name="Kloareg B."/>
            <person name="Kupper F.C."/>
            <person name="Lang D."/>
            <person name="Le Bail A."/>
            <person name="Leblanc C."/>
            <person name="Lerouge P."/>
            <person name="Lohr M."/>
            <person name="Lopez P.J."/>
            <person name="Martens C."/>
            <person name="Maumus F."/>
            <person name="Michel G."/>
            <person name="Miranda-Saavedra D."/>
            <person name="Morales J."/>
            <person name="Moreau H."/>
            <person name="Motomura T."/>
            <person name="Nagasato C."/>
            <person name="Napoli C.A."/>
            <person name="Nelson D.R."/>
            <person name="Nyvall-Collen P."/>
            <person name="Peters A.F."/>
            <person name="Pommier C."/>
            <person name="Potin P."/>
            <person name="Poulain J."/>
            <person name="Quesneville H."/>
            <person name="Read B."/>
            <person name="Rensing S.A."/>
            <person name="Ritter A."/>
            <person name="Rousvoal S."/>
            <person name="Samanta M."/>
            <person name="Samson G."/>
            <person name="Schroeder D.C."/>
            <person name="Segurens B."/>
            <person name="Strittmatter M."/>
            <person name="Tonon T."/>
            <person name="Tregear J.W."/>
            <person name="Valentin K."/>
            <person name="von Dassow P."/>
            <person name="Yamagishi T."/>
            <person name="Van de Peer Y."/>
            <person name="Wincker P."/>
        </authorList>
    </citation>
    <scope>NUCLEOTIDE SEQUENCE [LARGE SCALE GENOMIC DNA]</scope>
    <source>
        <strain evidence="17">Ec32 / CCAP1310/4</strain>
    </source>
</reference>
<dbReference type="InterPro" id="IPR006689">
    <property type="entry name" value="Small_GTPase_ARF/SAR"/>
</dbReference>
<dbReference type="GO" id="GO:0005794">
    <property type="term" value="C:Golgi apparatus"/>
    <property type="evidence" value="ECO:0007669"/>
    <property type="project" value="UniProtKB-SubCell"/>
</dbReference>
<proteinExistence type="inferred from homology"/>
<keyword evidence="4 15" id="KW-0813">Transport</keyword>
<feature type="binding site" evidence="11">
    <location>
        <position position="33"/>
    </location>
    <ligand>
        <name>Mg(2+)</name>
        <dbReference type="ChEBI" id="CHEBI:18420"/>
    </ligand>
</feature>
<dbReference type="GO" id="GO:0005525">
    <property type="term" value="F:GTP binding"/>
    <property type="evidence" value="ECO:0007669"/>
    <property type="project" value="UniProtKB-KW"/>
</dbReference>
<dbReference type="PRINTS" id="PR00328">
    <property type="entry name" value="SAR1GTPBP"/>
</dbReference>
<dbReference type="GO" id="GO:0016192">
    <property type="term" value="P:vesicle-mediated transport"/>
    <property type="evidence" value="ECO:0007669"/>
    <property type="project" value="UniProtKB-KW"/>
</dbReference>
<dbReference type="GO" id="GO:0003924">
    <property type="term" value="F:GTPase activity"/>
    <property type="evidence" value="ECO:0007669"/>
    <property type="project" value="InterPro"/>
</dbReference>
<dbReference type="GO" id="GO:0006886">
    <property type="term" value="P:intracellular protein transport"/>
    <property type="evidence" value="ECO:0007669"/>
    <property type="project" value="InterPro"/>
</dbReference>
<evidence type="ECO:0000256" key="13">
    <source>
        <dbReference type="PIRSR" id="PIRSR606689-1"/>
    </source>
</evidence>
<dbReference type="PANTHER" id="PTHR45684">
    <property type="entry name" value="RE74312P"/>
    <property type="match status" value="1"/>
</dbReference>
<feature type="binding site" evidence="12">
    <location>
        <position position="36"/>
    </location>
    <ligand>
        <name>GTP</name>
        <dbReference type="ChEBI" id="CHEBI:37565"/>
    </ligand>
</feature>
<dbReference type="OMA" id="HWELSEM"/>
<accession>D7FIL1</accession>
<evidence type="ECO:0000256" key="3">
    <source>
        <dbReference type="ARBA" id="ARBA00007507"/>
    </source>
</evidence>
<dbReference type="SMART" id="SM00177">
    <property type="entry name" value="ARF"/>
    <property type="match status" value="1"/>
</dbReference>
<feature type="binding site" evidence="12">
    <location>
        <position position="37"/>
    </location>
    <ligand>
        <name>GTP</name>
        <dbReference type="ChEBI" id="CHEBI:37565"/>
    </ligand>
</feature>
<dbReference type="SMART" id="SM00178">
    <property type="entry name" value="SAR"/>
    <property type="match status" value="1"/>
</dbReference>
<dbReference type="SUPFAM" id="SSF52540">
    <property type="entry name" value="P-loop containing nucleoside triphosphate hydrolases"/>
    <property type="match status" value="1"/>
</dbReference>
<evidence type="ECO:0000256" key="10">
    <source>
        <dbReference type="ARBA" id="ARBA00023134"/>
    </source>
</evidence>
<feature type="binding site" evidence="14">
    <location>
        <position position="38"/>
    </location>
    <ligand>
        <name>Mg(2+)</name>
        <dbReference type="ChEBI" id="CHEBI:18420"/>
    </ligand>
</feature>
<feature type="binding site" evidence="12">
    <location>
        <position position="168"/>
    </location>
    <ligand>
        <name>GTP</name>
        <dbReference type="ChEBI" id="CHEBI:37565"/>
    </ligand>
</feature>
<evidence type="ECO:0000256" key="12">
    <source>
        <dbReference type="PIRSR" id="PIRSR606687-2"/>
    </source>
</evidence>
<feature type="binding site" evidence="14">
    <location>
        <position position="55"/>
    </location>
    <ligand>
        <name>Mg(2+)</name>
        <dbReference type="ChEBI" id="CHEBI:18420"/>
    </ligand>
</feature>
<dbReference type="Pfam" id="PF00025">
    <property type="entry name" value="Arf"/>
    <property type="match status" value="1"/>
</dbReference>
<dbReference type="STRING" id="2880.D7FIL1"/>
<evidence type="ECO:0000256" key="11">
    <source>
        <dbReference type="PIRSR" id="PIRSR606687-1"/>
    </source>
</evidence>
<evidence type="ECO:0000256" key="1">
    <source>
        <dbReference type="ARBA" id="ARBA00004240"/>
    </source>
</evidence>
<dbReference type="eggNOG" id="KOG0077">
    <property type="taxonomic scope" value="Eukaryota"/>
</dbReference>
<keyword evidence="11" id="KW-0460">Magnesium</keyword>